<accession>A0A4X2KB40</accession>
<dbReference type="InterPro" id="IPR018499">
    <property type="entry name" value="Tetraspanin/Peripherin"/>
</dbReference>
<sequence>MSQTVCCCFSYLRLKFWLIVHSSFFWFIGALIRSVGVYKTLQSGFLEPIILILLGVTTFTVSFAGVLASLRDNSSPLQGFMSILGICLILELIGGVVALKFRNQRIEFLKDNNRRGVKNYYDELDFKNIMDFVQEWFKCCGVGKLQGLGHEPTPRLQRTRPLACALPSTGCFRNTSDVINTMCGYKTIDAERLRVLDVIYIRGCADDYTIVAAFLLVVLLSVLLGVLLPQFLGVPLTLLYIMRVEDLIAEHSVTDGLLSGKKKSDLKFSGGG</sequence>
<reference evidence="6" key="2">
    <citation type="submission" date="2025-08" db="UniProtKB">
        <authorList>
            <consortium name="Ensembl"/>
        </authorList>
    </citation>
    <scope>IDENTIFICATION</scope>
</reference>
<feature type="transmembrane region" description="Helical" evidence="5">
    <location>
        <begin position="80"/>
        <end position="101"/>
    </location>
</feature>
<reference evidence="7" key="1">
    <citation type="submission" date="2018-12" db="EMBL/GenBank/DDBJ databases">
        <authorList>
            <person name="Yazar S."/>
        </authorList>
    </citation>
    <scope>NUCLEOTIDE SEQUENCE [LARGE SCALE GENOMIC DNA]</scope>
</reference>
<dbReference type="GO" id="GO:0005886">
    <property type="term" value="C:plasma membrane"/>
    <property type="evidence" value="ECO:0007669"/>
    <property type="project" value="TreeGrafter"/>
</dbReference>
<dbReference type="PRINTS" id="PR00259">
    <property type="entry name" value="TMFOUR"/>
</dbReference>
<dbReference type="AlphaFoldDB" id="A0A4X2KB40"/>
<organism evidence="6 7">
    <name type="scientific">Vombatus ursinus</name>
    <name type="common">Common wombat</name>
    <dbReference type="NCBI Taxonomy" id="29139"/>
    <lineage>
        <taxon>Eukaryota</taxon>
        <taxon>Metazoa</taxon>
        <taxon>Chordata</taxon>
        <taxon>Craniata</taxon>
        <taxon>Vertebrata</taxon>
        <taxon>Euteleostomi</taxon>
        <taxon>Mammalia</taxon>
        <taxon>Metatheria</taxon>
        <taxon>Diprotodontia</taxon>
        <taxon>Vombatidae</taxon>
        <taxon>Vombatus</taxon>
    </lineage>
</organism>
<dbReference type="Pfam" id="PF00335">
    <property type="entry name" value="Tetraspanin"/>
    <property type="match status" value="1"/>
</dbReference>
<dbReference type="PANTHER" id="PTHR19282">
    <property type="entry name" value="TETRASPANIN"/>
    <property type="match status" value="1"/>
</dbReference>
<dbReference type="GeneTree" id="ENSGT00940000157973"/>
<dbReference type="Gene3D" id="1.10.1450.10">
    <property type="entry name" value="Tetraspanin"/>
    <property type="match status" value="1"/>
</dbReference>
<keyword evidence="3 5" id="KW-1133">Transmembrane helix</keyword>
<evidence type="ECO:0000256" key="3">
    <source>
        <dbReference type="ARBA" id="ARBA00022989"/>
    </source>
</evidence>
<dbReference type="Ensembl" id="ENSVURT00010010331.1">
    <property type="protein sequence ID" value="ENSVURP00010009108.1"/>
    <property type="gene ID" value="ENSVURG00010007060.1"/>
</dbReference>
<evidence type="ECO:0000256" key="4">
    <source>
        <dbReference type="ARBA" id="ARBA00023136"/>
    </source>
</evidence>
<proteinExistence type="predicted"/>
<evidence type="ECO:0000313" key="7">
    <source>
        <dbReference type="Proteomes" id="UP000314987"/>
    </source>
</evidence>
<dbReference type="PANTHER" id="PTHR19282:SF159">
    <property type="entry name" value="TETRASPANIN-15"/>
    <property type="match status" value="1"/>
</dbReference>
<feature type="transmembrane region" description="Helical" evidence="5">
    <location>
        <begin position="210"/>
        <end position="232"/>
    </location>
</feature>
<keyword evidence="2 5" id="KW-0812">Transmembrane</keyword>
<dbReference type="STRING" id="29139.ENSVURP00010009108"/>
<evidence type="ECO:0000256" key="2">
    <source>
        <dbReference type="ARBA" id="ARBA00022692"/>
    </source>
</evidence>
<evidence type="ECO:0000256" key="5">
    <source>
        <dbReference type="SAM" id="Phobius"/>
    </source>
</evidence>
<protein>
    <submittedName>
        <fullName evidence="6">Uncharacterized protein</fullName>
    </submittedName>
</protein>
<dbReference type="Proteomes" id="UP000314987">
    <property type="component" value="Unassembled WGS sequence"/>
</dbReference>
<reference evidence="6" key="3">
    <citation type="submission" date="2025-09" db="UniProtKB">
        <authorList>
            <consortium name="Ensembl"/>
        </authorList>
    </citation>
    <scope>IDENTIFICATION</scope>
</reference>
<feature type="transmembrane region" description="Helical" evidence="5">
    <location>
        <begin position="16"/>
        <end position="36"/>
    </location>
</feature>
<name>A0A4X2KB40_VOMUR</name>
<evidence type="ECO:0000313" key="6">
    <source>
        <dbReference type="Ensembl" id="ENSVURP00010009108.1"/>
    </source>
</evidence>
<feature type="transmembrane region" description="Helical" evidence="5">
    <location>
        <begin position="48"/>
        <end position="68"/>
    </location>
</feature>
<dbReference type="InterPro" id="IPR008952">
    <property type="entry name" value="Tetraspanin_EC2_sf"/>
</dbReference>
<keyword evidence="7" id="KW-1185">Reference proteome</keyword>
<comment type="subcellular location">
    <subcellularLocation>
        <location evidence="1">Membrane</location>
        <topology evidence="1">Multi-pass membrane protein</topology>
    </subcellularLocation>
</comment>
<evidence type="ECO:0000256" key="1">
    <source>
        <dbReference type="ARBA" id="ARBA00004141"/>
    </source>
</evidence>
<keyword evidence="4 5" id="KW-0472">Membrane</keyword>
<dbReference type="SUPFAM" id="SSF48652">
    <property type="entry name" value="Tetraspanin"/>
    <property type="match status" value="1"/>
</dbReference>